<dbReference type="SUPFAM" id="SSF55909">
    <property type="entry name" value="Pentein"/>
    <property type="match status" value="1"/>
</dbReference>
<keyword evidence="5" id="KW-1185">Reference proteome</keyword>
<dbReference type="InterPro" id="IPR006311">
    <property type="entry name" value="TAT_signal"/>
</dbReference>
<feature type="region of interest" description="Disordered" evidence="2">
    <location>
        <begin position="28"/>
        <end position="47"/>
    </location>
</feature>
<dbReference type="Pfam" id="PF04371">
    <property type="entry name" value="PAD_porph"/>
    <property type="match status" value="1"/>
</dbReference>
<dbReference type="PANTHER" id="PTHR31377">
    <property type="entry name" value="AGMATINE DEIMINASE-RELATED"/>
    <property type="match status" value="1"/>
</dbReference>
<dbReference type="PROSITE" id="PS51257">
    <property type="entry name" value="PROKAR_LIPOPROTEIN"/>
    <property type="match status" value="1"/>
</dbReference>
<feature type="signal peptide" evidence="3">
    <location>
        <begin position="1"/>
        <end position="27"/>
    </location>
</feature>
<gene>
    <name evidence="4" type="ORF">VT52_027515</name>
</gene>
<evidence type="ECO:0000256" key="3">
    <source>
        <dbReference type="SAM" id="SignalP"/>
    </source>
</evidence>
<dbReference type="AlphaFoldDB" id="A0A1J4PTZ1"/>
<sequence length="387" mass="41904">MRRPNRRSVLRSGVAAALAAAGLTACAQGQEKESGRPSAGTEESAVPIRNQAELFMPAETREHVRTFMSWPPLDSVWDDMADDVQRDIAGIARALAEFEPVVMLAAPEEVKAARRACGSGVEVIAVPTDDLWIRDSGPTFVQGPKGLEGIDLHFNGWGGKQEHEHDAKVARAVLEYAGVPRVDAPLVGEGGSLEVDGHGTLLVTESSLVNPNRNPDLSRDEIENSLKNLVGADKVIWFKGVKGQDITDYHVDSLARFAENGVVLLSRAWAGDGPDVWTRAYDQARGVLESTTDARGRRFEIIDLPEPDPTRLGRRGEDFLGSYANYYIANDAVLIPRFGDRKADQQAAAVIGDLYPDREVVQLEIHTVAEGGGGIHCATQQQPKGVS</sequence>
<dbReference type="InterPro" id="IPR007466">
    <property type="entry name" value="Peptidyl-Arg-deiminase_porph"/>
</dbReference>
<proteinExistence type="predicted"/>
<dbReference type="EMBL" id="LBDA02000070">
    <property type="protein sequence ID" value="OIK24363.1"/>
    <property type="molecule type" value="Genomic_DNA"/>
</dbReference>
<dbReference type="GO" id="GO:0009446">
    <property type="term" value="P:putrescine biosynthetic process"/>
    <property type="evidence" value="ECO:0007669"/>
    <property type="project" value="InterPro"/>
</dbReference>
<dbReference type="PROSITE" id="PS51318">
    <property type="entry name" value="TAT"/>
    <property type="match status" value="1"/>
</dbReference>
<name>A0A1J4PTZ1_9ACTN</name>
<evidence type="ECO:0000313" key="5">
    <source>
        <dbReference type="Proteomes" id="UP000034838"/>
    </source>
</evidence>
<dbReference type="Gene3D" id="3.75.10.10">
    <property type="entry name" value="L-arginine/glycine Amidinotransferase, Chain A"/>
    <property type="match status" value="1"/>
</dbReference>
<comment type="caution">
    <text evidence="4">The sequence shown here is derived from an EMBL/GenBank/DDBJ whole genome shotgun (WGS) entry which is preliminary data.</text>
</comment>
<evidence type="ECO:0000313" key="4">
    <source>
        <dbReference type="EMBL" id="OIK24363.1"/>
    </source>
</evidence>
<dbReference type="Proteomes" id="UP000034838">
    <property type="component" value="Unassembled WGS sequence"/>
</dbReference>
<evidence type="ECO:0000256" key="2">
    <source>
        <dbReference type="SAM" id="MobiDB-lite"/>
    </source>
</evidence>
<organism evidence="4 5">
    <name type="scientific">Streptomyces malaysiense</name>
    <dbReference type="NCBI Taxonomy" id="1428626"/>
    <lineage>
        <taxon>Bacteria</taxon>
        <taxon>Bacillati</taxon>
        <taxon>Actinomycetota</taxon>
        <taxon>Actinomycetes</taxon>
        <taxon>Kitasatosporales</taxon>
        <taxon>Streptomycetaceae</taxon>
        <taxon>Streptomyces</taxon>
    </lineage>
</organism>
<dbReference type="PANTHER" id="PTHR31377:SF0">
    <property type="entry name" value="AGMATINE DEIMINASE-RELATED"/>
    <property type="match status" value="1"/>
</dbReference>
<feature type="chain" id="PRO_5009631818" evidence="3">
    <location>
        <begin position="28"/>
        <end position="387"/>
    </location>
</feature>
<reference evidence="4" key="1">
    <citation type="submission" date="2016-10" db="EMBL/GenBank/DDBJ databases">
        <title>Genome sequence of Streptomyces malaysiense MUSC 136.</title>
        <authorList>
            <person name="Lee L.-H."/>
            <person name="Ser H.-L."/>
        </authorList>
    </citation>
    <scope>NUCLEOTIDE SEQUENCE [LARGE SCALE GENOMIC DNA]</scope>
    <source>
        <strain evidence="4">MUSC 136</strain>
    </source>
</reference>
<keyword evidence="3" id="KW-0732">Signal</keyword>
<protein>
    <submittedName>
        <fullName evidence="4">Peptidyl-arginine deiminase</fullName>
    </submittedName>
</protein>
<dbReference type="GO" id="GO:0004668">
    <property type="term" value="F:protein-arginine deiminase activity"/>
    <property type="evidence" value="ECO:0007669"/>
    <property type="project" value="InterPro"/>
</dbReference>
<dbReference type="GO" id="GO:0047632">
    <property type="term" value="F:agmatine deiminase activity"/>
    <property type="evidence" value="ECO:0007669"/>
    <property type="project" value="TreeGrafter"/>
</dbReference>
<accession>A0A1J4PTZ1</accession>
<keyword evidence="1" id="KW-0378">Hydrolase</keyword>
<dbReference type="OrthoDB" id="9808013at2"/>
<evidence type="ECO:0000256" key="1">
    <source>
        <dbReference type="ARBA" id="ARBA00022801"/>
    </source>
</evidence>